<dbReference type="Proteomes" id="UP000228593">
    <property type="component" value="Unassembled WGS sequence"/>
</dbReference>
<protein>
    <submittedName>
        <fullName evidence="3">Universal stress protein</fullName>
    </submittedName>
</protein>
<name>A0A2G8T6X0_9BURK</name>
<dbReference type="InterPro" id="IPR014729">
    <property type="entry name" value="Rossmann-like_a/b/a_fold"/>
</dbReference>
<evidence type="ECO:0000313" key="4">
    <source>
        <dbReference type="Proteomes" id="UP000228593"/>
    </source>
</evidence>
<feature type="domain" description="UspA" evidence="2">
    <location>
        <begin position="1"/>
        <end position="145"/>
    </location>
</feature>
<dbReference type="OrthoDB" id="5295044at2"/>
<dbReference type="SUPFAM" id="SSF52402">
    <property type="entry name" value="Adenine nucleotide alpha hydrolases-like"/>
    <property type="match status" value="1"/>
</dbReference>
<gene>
    <name evidence="3" type="ORF">CR103_02735</name>
</gene>
<dbReference type="InterPro" id="IPR006016">
    <property type="entry name" value="UspA"/>
</dbReference>
<dbReference type="Pfam" id="PF00582">
    <property type="entry name" value="Usp"/>
    <property type="match status" value="1"/>
</dbReference>
<dbReference type="CDD" id="cd00293">
    <property type="entry name" value="USP-like"/>
    <property type="match status" value="1"/>
</dbReference>
<dbReference type="InterPro" id="IPR006015">
    <property type="entry name" value="Universal_stress_UspA"/>
</dbReference>
<dbReference type="Gene3D" id="3.40.50.620">
    <property type="entry name" value="HUPs"/>
    <property type="match status" value="1"/>
</dbReference>
<accession>A0A2G8T6X0</accession>
<dbReference type="PRINTS" id="PR01438">
    <property type="entry name" value="UNVRSLSTRESS"/>
</dbReference>
<sequence length="151" mass="15927">MYKKILVPTDGSALADQAVTAAIDYARCAGAVVVAFSVAQPYPMLPMVDGAMMIDPVVDSAELQRLARQAVDAIARTAQAAGVACETHTSLSFVPYEEIIRAAGEYGCDVIFMASHGRRGLSRLLAGSQTQKVLAYSSIPVMVLRPASPVP</sequence>
<proteinExistence type="inferred from homology"/>
<evidence type="ECO:0000259" key="2">
    <source>
        <dbReference type="Pfam" id="PF00582"/>
    </source>
</evidence>
<keyword evidence="4" id="KW-1185">Reference proteome</keyword>
<dbReference type="PANTHER" id="PTHR46268">
    <property type="entry name" value="STRESS RESPONSE PROTEIN NHAX"/>
    <property type="match status" value="1"/>
</dbReference>
<dbReference type="EMBL" id="PDOB01000002">
    <property type="protein sequence ID" value="PIL41438.1"/>
    <property type="molecule type" value="Genomic_DNA"/>
</dbReference>
<dbReference type="AlphaFoldDB" id="A0A2G8T6X0"/>
<reference evidence="3 4" key="1">
    <citation type="submission" date="2017-10" db="EMBL/GenBank/DDBJ databases">
        <title>Massilia psychrophilum sp. nov., a novel purple-pigmented bacterium isolated from Tianshan glacier, Xinjiang Municipality, China.</title>
        <authorList>
            <person name="Wang H."/>
        </authorList>
    </citation>
    <scope>NUCLEOTIDE SEQUENCE [LARGE SCALE GENOMIC DNA]</scope>
    <source>
        <strain evidence="3 4">JCM 30813</strain>
    </source>
</reference>
<comment type="similarity">
    <text evidence="1">Belongs to the universal stress protein A family.</text>
</comment>
<dbReference type="PANTHER" id="PTHR46268:SF6">
    <property type="entry name" value="UNIVERSAL STRESS PROTEIN UP12"/>
    <property type="match status" value="1"/>
</dbReference>
<evidence type="ECO:0000256" key="1">
    <source>
        <dbReference type="ARBA" id="ARBA00008791"/>
    </source>
</evidence>
<dbReference type="RefSeq" id="WP_099914480.1">
    <property type="nucleotide sequence ID" value="NZ_BMHS01000003.1"/>
</dbReference>
<evidence type="ECO:0000313" key="3">
    <source>
        <dbReference type="EMBL" id="PIL41438.1"/>
    </source>
</evidence>
<comment type="caution">
    <text evidence="3">The sequence shown here is derived from an EMBL/GenBank/DDBJ whole genome shotgun (WGS) entry which is preliminary data.</text>
</comment>
<organism evidence="3 4">
    <name type="scientific">Massilia psychrophila</name>
    <dbReference type="NCBI Taxonomy" id="1603353"/>
    <lineage>
        <taxon>Bacteria</taxon>
        <taxon>Pseudomonadati</taxon>
        <taxon>Pseudomonadota</taxon>
        <taxon>Betaproteobacteria</taxon>
        <taxon>Burkholderiales</taxon>
        <taxon>Oxalobacteraceae</taxon>
        <taxon>Telluria group</taxon>
        <taxon>Massilia</taxon>
    </lineage>
</organism>